<sequence>MQLEITGLVMESKAEQWNENPRKRSCSNGDVYNPEGSSESNSTTGGRSTSDSAAGGSGRNGTVRQYIRSKMPRLRWTPDLHDSFVRAVEHLGGQDRATPKLVLQLMDIKGLTIAHVKSHLQMYRSMKNDENGQDPHFAQLEHSVDPQTLTFASSLAQPSWARLQLDCQHDSTIFMRGGLCSPHFQNFIHRPALQPLDYRLPSRNDATAWCSQQLAGQTEWQLSRPLLTSDSVRNHHPSSWLSELQIDWGKGQHRIPSGLDGGQLESARRLPTIVDWSKNDGNHAETFSFSNQPRPSNNPSESIRSKYEHNSHEHCFGNEAIIPDHMEIKPTTRSTLIQFDQILGNSKSSEEQVQSPDSVNCPIRFDCPSYDLSQRRLAKQMGEREEAEKDLTTGTSTSCRSGFDFKRSIGTGFIADKNKHGTLLPVNEHVDSTLALALAPHLSSMSSHAVIKKPPEYTERSGELAVLGKDCTTKGITLDLNMSMGAC</sequence>
<evidence type="ECO:0000313" key="2">
    <source>
        <dbReference type="Proteomes" id="UP001162992"/>
    </source>
</evidence>
<accession>A0ACC2BH50</accession>
<protein>
    <submittedName>
        <fullName evidence="1">Uncharacterized protein</fullName>
    </submittedName>
</protein>
<gene>
    <name evidence="1" type="ORF">O6H91_15G017500</name>
</gene>
<comment type="caution">
    <text evidence="1">The sequence shown here is derived from an EMBL/GenBank/DDBJ whole genome shotgun (WGS) entry which is preliminary data.</text>
</comment>
<keyword evidence="2" id="KW-1185">Reference proteome</keyword>
<proteinExistence type="predicted"/>
<organism evidence="1 2">
    <name type="scientific">Diphasiastrum complanatum</name>
    <name type="common">Issler's clubmoss</name>
    <name type="synonym">Lycopodium complanatum</name>
    <dbReference type="NCBI Taxonomy" id="34168"/>
    <lineage>
        <taxon>Eukaryota</taxon>
        <taxon>Viridiplantae</taxon>
        <taxon>Streptophyta</taxon>
        <taxon>Embryophyta</taxon>
        <taxon>Tracheophyta</taxon>
        <taxon>Lycopodiopsida</taxon>
        <taxon>Lycopodiales</taxon>
        <taxon>Lycopodiaceae</taxon>
        <taxon>Lycopodioideae</taxon>
        <taxon>Diphasiastrum</taxon>
    </lineage>
</organism>
<dbReference type="EMBL" id="CM055106">
    <property type="protein sequence ID" value="KAJ7528752.1"/>
    <property type="molecule type" value="Genomic_DNA"/>
</dbReference>
<dbReference type="Proteomes" id="UP001162992">
    <property type="component" value="Chromosome 15"/>
</dbReference>
<evidence type="ECO:0000313" key="1">
    <source>
        <dbReference type="EMBL" id="KAJ7528752.1"/>
    </source>
</evidence>
<name>A0ACC2BH50_DIPCM</name>
<reference evidence="2" key="1">
    <citation type="journal article" date="2024" name="Proc. Natl. Acad. Sci. U.S.A.">
        <title>Extraordinary preservation of gene collinearity over three hundred million years revealed in homosporous lycophytes.</title>
        <authorList>
            <person name="Li C."/>
            <person name="Wickell D."/>
            <person name="Kuo L.Y."/>
            <person name="Chen X."/>
            <person name="Nie B."/>
            <person name="Liao X."/>
            <person name="Peng D."/>
            <person name="Ji J."/>
            <person name="Jenkins J."/>
            <person name="Williams M."/>
            <person name="Shu S."/>
            <person name="Plott C."/>
            <person name="Barry K."/>
            <person name="Rajasekar S."/>
            <person name="Grimwood J."/>
            <person name="Han X."/>
            <person name="Sun S."/>
            <person name="Hou Z."/>
            <person name="He W."/>
            <person name="Dai G."/>
            <person name="Sun C."/>
            <person name="Schmutz J."/>
            <person name="Leebens-Mack J.H."/>
            <person name="Li F.W."/>
            <person name="Wang L."/>
        </authorList>
    </citation>
    <scope>NUCLEOTIDE SEQUENCE [LARGE SCALE GENOMIC DNA]</scope>
    <source>
        <strain evidence="2">cv. PW_Plant_1</strain>
    </source>
</reference>